<evidence type="ECO:0000313" key="2">
    <source>
        <dbReference type="EMBL" id="ABO95527.1"/>
    </source>
</evidence>
<dbReference type="RefSeq" id="XP_001417234.1">
    <property type="nucleotide sequence ID" value="XM_001417197.1"/>
</dbReference>
<dbReference type="InterPro" id="IPR036181">
    <property type="entry name" value="MIT_dom_sf"/>
</dbReference>
<evidence type="ECO:0000256" key="1">
    <source>
        <dbReference type="SAM" id="MobiDB-lite"/>
    </source>
</evidence>
<accession>A4RVZ4</accession>
<keyword evidence="3" id="KW-1185">Reference proteome</keyword>
<feature type="region of interest" description="Disordered" evidence="1">
    <location>
        <begin position="239"/>
        <end position="258"/>
    </location>
</feature>
<dbReference type="Gramene" id="ABO95527">
    <property type="protein sequence ID" value="ABO95527"/>
    <property type="gene ID" value="OSTLU_24408"/>
</dbReference>
<sequence length="258" mass="26262">MPASARALERARAAVELDVARDFPAAARAYRDAAAALDADADADADGADGLRRKAREYRARADELEATTRETTVDYTSLVGVASGAARAKTTMETKTRDAGGARVVGGAAAVGACAGFALLGPVSAVVGAGAMAYGTTRRDGVGSACSGAGKMAANAYSSVKRWNREHAVTTKAAAACATGAKAVKKLDDEYKIREKTAKAVTGTARAASEFNEKHGVTKKIGEGVSVGLDVVTKKLGGVDARDEASSEGARLPSAPR</sequence>
<dbReference type="HOGENOM" id="CLU_1079241_0_0_1"/>
<gene>
    <name evidence="2" type="ORF">OSTLU_24408</name>
</gene>
<dbReference type="eggNOG" id="ENOG502SCZE">
    <property type="taxonomic scope" value="Eukaryota"/>
</dbReference>
<dbReference type="SUPFAM" id="SSF116846">
    <property type="entry name" value="MIT domain"/>
    <property type="match status" value="1"/>
</dbReference>
<dbReference type="Proteomes" id="UP000001568">
    <property type="component" value="Chromosome 4"/>
</dbReference>
<dbReference type="OMA" id="AYCTTRN"/>
<evidence type="ECO:0008006" key="4">
    <source>
        <dbReference type="Google" id="ProtNLM"/>
    </source>
</evidence>
<name>A4RVZ4_OSTLU</name>
<dbReference type="Gene3D" id="1.20.58.80">
    <property type="entry name" value="Phosphotransferase system, lactose/cellobiose-type IIA subunit"/>
    <property type="match status" value="1"/>
</dbReference>
<dbReference type="KEGG" id="olu:OSTLU_24408"/>
<reference evidence="2 3" key="1">
    <citation type="journal article" date="2007" name="Proc. Natl. Acad. Sci. U.S.A.">
        <title>The tiny eukaryote Ostreococcus provides genomic insights into the paradox of plankton speciation.</title>
        <authorList>
            <person name="Palenik B."/>
            <person name="Grimwood J."/>
            <person name="Aerts A."/>
            <person name="Rouze P."/>
            <person name="Salamov A."/>
            <person name="Putnam N."/>
            <person name="Dupont C."/>
            <person name="Jorgensen R."/>
            <person name="Derelle E."/>
            <person name="Rombauts S."/>
            <person name="Zhou K."/>
            <person name="Otillar R."/>
            <person name="Merchant S.S."/>
            <person name="Podell S."/>
            <person name="Gaasterland T."/>
            <person name="Napoli C."/>
            <person name="Gendler K."/>
            <person name="Manuell A."/>
            <person name="Tai V."/>
            <person name="Vallon O."/>
            <person name="Piganeau G."/>
            <person name="Jancek S."/>
            <person name="Heijde M."/>
            <person name="Jabbari K."/>
            <person name="Bowler C."/>
            <person name="Lohr M."/>
            <person name="Robbens S."/>
            <person name="Werner G."/>
            <person name="Dubchak I."/>
            <person name="Pazour G.J."/>
            <person name="Ren Q."/>
            <person name="Paulsen I."/>
            <person name="Delwiche C."/>
            <person name="Schmutz J."/>
            <person name="Rokhsar D."/>
            <person name="Van de Peer Y."/>
            <person name="Moreau H."/>
            <person name="Grigoriev I.V."/>
        </authorList>
    </citation>
    <scope>NUCLEOTIDE SEQUENCE [LARGE SCALE GENOMIC DNA]</scope>
    <source>
        <strain evidence="2 3">CCE9901</strain>
    </source>
</reference>
<protein>
    <recommendedName>
        <fullName evidence="4">MIT domain-containing protein</fullName>
    </recommendedName>
</protein>
<dbReference type="AlphaFoldDB" id="A4RVZ4"/>
<proteinExistence type="predicted"/>
<dbReference type="GeneID" id="5001396"/>
<organism evidence="2 3">
    <name type="scientific">Ostreococcus lucimarinus (strain CCE9901)</name>
    <dbReference type="NCBI Taxonomy" id="436017"/>
    <lineage>
        <taxon>Eukaryota</taxon>
        <taxon>Viridiplantae</taxon>
        <taxon>Chlorophyta</taxon>
        <taxon>Mamiellophyceae</taxon>
        <taxon>Mamiellales</taxon>
        <taxon>Bathycoccaceae</taxon>
        <taxon>Ostreococcus</taxon>
    </lineage>
</organism>
<dbReference type="EMBL" id="CP000584">
    <property type="protein sequence ID" value="ABO95527.1"/>
    <property type="molecule type" value="Genomic_DNA"/>
</dbReference>
<evidence type="ECO:0000313" key="3">
    <source>
        <dbReference type="Proteomes" id="UP000001568"/>
    </source>
</evidence>